<evidence type="ECO:0000256" key="1">
    <source>
        <dbReference type="SAM" id="Phobius"/>
    </source>
</evidence>
<dbReference type="PATRIC" id="fig|762967.3.peg.249"/>
<comment type="caution">
    <text evidence="2">The sequence shown here is derived from an EMBL/GenBank/DDBJ whole genome shotgun (WGS) entry which is preliminary data.</text>
</comment>
<gene>
    <name evidence="2" type="ORF">HMPREF9440_00295</name>
</gene>
<feature type="transmembrane region" description="Helical" evidence="1">
    <location>
        <begin position="6"/>
        <end position="32"/>
    </location>
</feature>
<reference evidence="2 3" key="1">
    <citation type="submission" date="2011-11" db="EMBL/GenBank/DDBJ databases">
        <authorList>
            <person name="Weinstock G."/>
            <person name="Sodergren E."/>
            <person name="Clifton S."/>
            <person name="Fulton L."/>
            <person name="Fulton B."/>
            <person name="Courtney L."/>
            <person name="Fronick C."/>
            <person name="Harrison M."/>
            <person name="Strong C."/>
            <person name="Farmer C."/>
            <person name="Delahaunty K."/>
            <person name="Markovic C."/>
            <person name="Hall O."/>
            <person name="Minx P."/>
            <person name="Tomlinson C."/>
            <person name="Mitreva M."/>
            <person name="Hou S."/>
            <person name="Chen J."/>
            <person name="Wollam A."/>
            <person name="Pepin K.H."/>
            <person name="Johnson M."/>
            <person name="Bhonagiri V."/>
            <person name="Zhang X."/>
            <person name="Suruliraj S."/>
            <person name="Warren W."/>
            <person name="Chinwalla A."/>
            <person name="Mardis E.R."/>
            <person name="Wilson R.K."/>
        </authorList>
    </citation>
    <scope>NUCLEOTIDE SEQUENCE [LARGE SCALE GENOMIC DNA]</scope>
    <source>
        <strain evidence="2 3">YIT 11816</strain>
    </source>
</reference>
<organism evidence="2 3">
    <name type="scientific">Sutterella parvirubra YIT 11816</name>
    <dbReference type="NCBI Taxonomy" id="762967"/>
    <lineage>
        <taxon>Bacteria</taxon>
        <taxon>Pseudomonadati</taxon>
        <taxon>Pseudomonadota</taxon>
        <taxon>Betaproteobacteria</taxon>
        <taxon>Burkholderiales</taxon>
        <taxon>Sutterellaceae</taxon>
        <taxon>Sutterella</taxon>
    </lineage>
</organism>
<dbReference type="HOGENOM" id="CLU_1427343_0_0_4"/>
<dbReference type="STRING" id="762967.HMPREF9440_00295"/>
<dbReference type="RefSeq" id="WP_008540724.1">
    <property type="nucleotide sequence ID" value="NZ_JH604867.1"/>
</dbReference>
<dbReference type="OrthoDB" id="9157597at2"/>
<keyword evidence="1" id="KW-1133">Transmembrane helix</keyword>
<feature type="transmembrane region" description="Helical" evidence="1">
    <location>
        <begin position="120"/>
        <end position="139"/>
    </location>
</feature>
<dbReference type="EMBL" id="AFBQ01000035">
    <property type="protein sequence ID" value="EHY32300.1"/>
    <property type="molecule type" value="Genomic_DNA"/>
</dbReference>
<sequence>MPNADFFFFEASPGLLVGLIVPVVLWAVLLFIGKRVPPVVKIPGMPCGIGGLLSFLLFCFSFEAAWSLWTFGRALGEVIRVAVMDAAFIWPAVKTLIPSLFASFAAVGVLVLLAVGRSPAALWTSVVLLWVAGPVNDWLESVILGVPFAPGQAFAGVSVFTVVATVYLLFSRRPAFTYGTRGAKKIAAQYAAMVRDAVKAAEGGAR</sequence>
<proteinExistence type="predicted"/>
<accession>H3KC45</accession>
<name>H3KC45_9BURK</name>
<keyword evidence="1" id="KW-0472">Membrane</keyword>
<keyword evidence="3" id="KW-1185">Reference proteome</keyword>
<feature type="transmembrane region" description="Helical" evidence="1">
    <location>
        <begin position="151"/>
        <end position="170"/>
    </location>
</feature>
<evidence type="ECO:0000313" key="2">
    <source>
        <dbReference type="EMBL" id="EHY32300.1"/>
    </source>
</evidence>
<dbReference type="AlphaFoldDB" id="H3KC45"/>
<dbReference type="Proteomes" id="UP000004956">
    <property type="component" value="Unassembled WGS sequence"/>
</dbReference>
<feature type="transmembrane region" description="Helical" evidence="1">
    <location>
        <begin position="89"/>
        <end position="113"/>
    </location>
</feature>
<evidence type="ECO:0000313" key="3">
    <source>
        <dbReference type="Proteomes" id="UP000004956"/>
    </source>
</evidence>
<protein>
    <submittedName>
        <fullName evidence="2">Uncharacterized protein</fullName>
    </submittedName>
</protein>
<feature type="transmembrane region" description="Helical" evidence="1">
    <location>
        <begin position="44"/>
        <end position="69"/>
    </location>
</feature>
<keyword evidence="1" id="KW-0812">Transmembrane</keyword>